<evidence type="ECO:0000256" key="3">
    <source>
        <dbReference type="ARBA" id="ARBA00022777"/>
    </source>
</evidence>
<dbReference type="Pfam" id="PF03770">
    <property type="entry name" value="IPK"/>
    <property type="match status" value="1"/>
</dbReference>
<comment type="similarity">
    <text evidence="1 4">Belongs to the inositol phosphokinase (IPK) family.</text>
</comment>
<protein>
    <recommendedName>
        <fullName evidence="4">Kinase</fullName>
        <ecNumber evidence="4">2.7.-.-</ecNumber>
    </recommendedName>
</protein>
<dbReference type="Gene3D" id="3.30.470.160">
    <property type="entry name" value="Inositol polyphosphate kinase"/>
    <property type="match status" value="1"/>
</dbReference>
<evidence type="ECO:0000256" key="1">
    <source>
        <dbReference type="ARBA" id="ARBA00007374"/>
    </source>
</evidence>
<evidence type="ECO:0000313" key="6">
    <source>
        <dbReference type="Proteomes" id="UP000046395"/>
    </source>
</evidence>
<dbReference type="GO" id="GO:0005737">
    <property type="term" value="C:cytoplasm"/>
    <property type="evidence" value="ECO:0007669"/>
    <property type="project" value="TreeGrafter"/>
</dbReference>
<dbReference type="AlphaFoldDB" id="A0A5S6Q7U4"/>
<reference evidence="7" key="1">
    <citation type="submission" date="2019-12" db="UniProtKB">
        <authorList>
            <consortium name="WormBaseParasite"/>
        </authorList>
    </citation>
    <scope>IDENTIFICATION</scope>
</reference>
<keyword evidence="2 4" id="KW-0808">Transferase</keyword>
<dbReference type="Proteomes" id="UP000046395">
    <property type="component" value="Unassembled WGS sequence"/>
</dbReference>
<dbReference type="WBParaSite" id="TMUE_1000003381.1">
    <property type="protein sequence ID" value="TMUE_1000003381.1"/>
    <property type="gene ID" value="WBGene00285340"/>
</dbReference>
<dbReference type="GO" id="GO:0005634">
    <property type="term" value="C:nucleus"/>
    <property type="evidence" value="ECO:0007669"/>
    <property type="project" value="TreeGrafter"/>
</dbReference>
<dbReference type="STRING" id="70415.A0A5S6Q7U4"/>
<dbReference type="PANTHER" id="PTHR12400">
    <property type="entry name" value="INOSITOL POLYPHOSPHATE KINASE"/>
    <property type="match status" value="1"/>
</dbReference>
<keyword evidence="3 4" id="KW-0418">Kinase</keyword>
<keyword evidence="6" id="KW-1185">Reference proteome</keyword>
<dbReference type="PANTHER" id="PTHR12400:SF26">
    <property type="entry name" value="KINASE"/>
    <property type="match status" value="1"/>
</dbReference>
<evidence type="ECO:0000256" key="5">
    <source>
        <dbReference type="SAM" id="MobiDB-lite"/>
    </source>
</evidence>
<evidence type="ECO:0000256" key="2">
    <source>
        <dbReference type="ARBA" id="ARBA00022679"/>
    </source>
</evidence>
<dbReference type="GO" id="GO:0032958">
    <property type="term" value="P:inositol phosphate biosynthetic process"/>
    <property type="evidence" value="ECO:0007669"/>
    <property type="project" value="InterPro"/>
</dbReference>
<accession>A0A5S6Q7U4</accession>
<dbReference type="InterPro" id="IPR038286">
    <property type="entry name" value="IPK_sf"/>
</dbReference>
<evidence type="ECO:0000256" key="4">
    <source>
        <dbReference type="RuleBase" id="RU363090"/>
    </source>
</evidence>
<dbReference type="GO" id="GO:0000828">
    <property type="term" value="F:inositol hexakisphosphate kinase activity"/>
    <property type="evidence" value="ECO:0007669"/>
    <property type="project" value="TreeGrafter"/>
</dbReference>
<dbReference type="EC" id="2.7.-.-" evidence="4"/>
<name>A0A5S6Q7U4_TRIMR</name>
<dbReference type="SUPFAM" id="SSF56104">
    <property type="entry name" value="SAICAR synthase-like"/>
    <property type="match status" value="1"/>
</dbReference>
<feature type="region of interest" description="Disordered" evidence="5">
    <location>
        <begin position="191"/>
        <end position="228"/>
    </location>
</feature>
<evidence type="ECO:0000313" key="7">
    <source>
        <dbReference type="WBParaSite" id="TMUE_1000003381.1"/>
    </source>
</evidence>
<sequence length="623" mass="70794">MASSLSAVLAKVFMENLEEIAFKTVNPDCCPKFFKRYIDDVFAVDRKAGAGLYRSKFTEAQQYDLFNLRSFGAPHEFDTTVTTKRVAMGCTESRGCLKMHGCAHRSSTSNGPPRQRFRLRLRLPVHWSGEPQASCSAGAPVQTIEQSSRQLKLPEIVIMDPEMSAFVASVATVCDDDRKSVDNCSYTLDGSSDQLSSAQMSMSRGESNASSSSLDIPKVSSGRSPSPSFEFERHIRSILRRFPFPAAGRNSPKSKVKIVRSLSWRRDKDMHNNQPLTASSCDVSPAPICQQLDPVTLHAQHALNFMVMKSVETAVPVVVPLEKWLQDRLASWVQLSGHDGTIVPASDNTLWKKRASNDSNESSAYMKLMNDSLCPFVAKFYREVEYKCDMFIEIEDLTRHFKNPAIMDIKMGTRTFLESEVKNPVKRHDLYEKMVMIDPHEPTAEEHAEKAITKLRYMQFRERESSTAQFGFRIEAVKSQQGWTEKNFKRVKTMDQIMEVLVNFMGRDSKRIRNVIVKRLKLLRAKMERSVMFKTHEFIGSSLLFMYDDRHANVWMIDFAKVCPVEGLVLDHRSPWTLGNHEDGYLHGLDYLIQMFEDTKLCELPSLKKSAADLPKGNENLTS</sequence>
<dbReference type="GO" id="GO:0046854">
    <property type="term" value="P:phosphatidylinositol phosphate biosynthetic process"/>
    <property type="evidence" value="ECO:0007669"/>
    <property type="project" value="TreeGrafter"/>
</dbReference>
<organism evidence="6 7">
    <name type="scientific">Trichuris muris</name>
    <name type="common">Mouse whipworm</name>
    <dbReference type="NCBI Taxonomy" id="70415"/>
    <lineage>
        <taxon>Eukaryota</taxon>
        <taxon>Metazoa</taxon>
        <taxon>Ecdysozoa</taxon>
        <taxon>Nematoda</taxon>
        <taxon>Enoplea</taxon>
        <taxon>Dorylaimia</taxon>
        <taxon>Trichinellida</taxon>
        <taxon>Trichuridae</taxon>
        <taxon>Trichuris</taxon>
    </lineage>
</organism>
<proteinExistence type="inferred from homology"/>
<dbReference type="InterPro" id="IPR005522">
    <property type="entry name" value="IPK"/>
</dbReference>
<feature type="compositionally biased region" description="Polar residues" evidence="5">
    <location>
        <begin position="191"/>
        <end position="214"/>
    </location>
</feature>